<reference evidence="2" key="1">
    <citation type="submission" date="2023-03" db="EMBL/GenBank/DDBJ databases">
        <title>Massive genome expansion in bonnet fungi (Mycena s.s.) driven by repeated elements and novel gene families across ecological guilds.</title>
        <authorList>
            <consortium name="Lawrence Berkeley National Laboratory"/>
            <person name="Harder C.B."/>
            <person name="Miyauchi S."/>
            <person name="Viragh M."/>
            <person name="Kuo A."/>
            <person name="Thoen E."/>
            <person name="Andreopoulos B."/>
            <person name="Lu D."/>
            <person name="Skrede I."/>
            <person name="Drula E."/>
            <person name="Henrissat B."/>
            <person name="Morin E."/>
            <person name="Kohler A."/>
            <person name="Barry K."/>
            <person name="LaButti K."/>
            <person name="Morin E."/>
            <person name="Salamov A."/>
            <person name="Lipzen A."/>
            <person name="Mereny Z."/>
            <person name="Hegedus B."/>
            <person name="Baldrian P."/>
            <person name="Stursova M."/>
            <person name="Weitz H."/>
            <person name="Taylor A."/>
            <person name="Grigoriev I.V."/>
            <person name="Nagy L.G."/>
            <person name="Martin F."/>
            <person name="Kauserud H."/>
        </authorList>
    </citation>
    <scope>NUCLEOTIDE SEQUENCE</scope>
    <source>
        <strain evidence="2">9144</strain>
    </source>
</reference>
<dbReference type="AlphaFoldDB" id="A0AAD6UPE6"/>
<proteinExistence type="predicted"/>
<evidence type="ECO:0000313" key="2">
    <source>
        <dbReference type="EMBL" id="KAJ7190853.1"/>
    </source>
</evidence>
<name>A0AAD6UPE6_9AGAR</name>
<accession>A0AAD6UPE6</accession>
<comment type="caution">
    <text evidence="2">The sequence shown here is derived from an EMBL/GenBank/DDBJ whole genome shotgun (WGS) entry which is preliminary data.</text>
</comment>
<sequence length="289" mass="31665">MRSIIASSHSHLNPTPAAQLNPSMLVSLKNMQRLTAMDAAISPNATSRAREKAFTRTNIVRGFEKAGIYPLNRRALPAMRAFFDHEQSVTTPATPTRCDEEAAPSTALTPITNMRQRLPALGTPDREAAAALVEKCEKERAHSAFLSGRIRELHDIGLENRAPADRRQPKGKSRVYTLDVLREELAKRDAHDAQRGRGGRGGGRRGTRRRGRPSGGRGYRGRGAGKMLIDVAPNSGDELGSSDESEDEFAKSSDEDGADNSNDSREVGRKSLSPPRRAGLRPRKRPRTD</sequence>
<keyword evidence="3" id="KW-1185">Reference proteome</keyword>
<dbReference type="Proteomes" id="UP001219525">
    <property type="component" value="Unassembled WGS sequence"/>
</dbReference>
<dbReference type="EMBL" id="JARJCW010000141">
    <property type="protein sequence ID" value="KAJ7190853.1"/>
    <property type="molecule type" value="Genomic_DNA"/>
</dbReference>
<evidence type="ECO:0000256" key="1">
    <source>
        <dbReference type="SAM" id="MobiDB-lite"/>
    </source>
</evidence>
<feature type="compositionally biased region" description="Gly residues" evidence="1">
    <location>
        <begin position="213"/>
        <end position="224"/>
    </location>
</feature>
<gene>
    <name evidence="2" type="ORF">GGX14DRAFT_407607</name>
</gene>
<feature type="compositionally biased region" description="Basic residues" evidence="1">
    <location>
        <begin position="278"/>
        <end position="289"/>
    </location>
</feature>
<feature type="region of interest" description="Disordered" evidence="1">
    <location>
        <begin position="186"/>
        <end position="289"/>
    </location>
</feature>
<protein>
    <submittedName>
        <fullName evidence="2">Uncharacterized protein</fullName>
    </submittedName>
</protein>
<evidence type="ECO:0000313" key="3">
    <source>
        <dbReference type="Proteomes" id="UP001219525"/>
    </source>
</evidence>
<feature type="compositionally biased region" description="Basic and acidic residues" evidence="1">
    <location>
        <begin position="186"/>
        <end position="195"/>
    </location>
</feature>
<feature type="compositionally biased region" description="Basic residues" evidence="1">
    <location>
        <begin position="202"/>
        <end position="212"/>
    </location>
</feature>
<organism evidence="2 3">
    <name type="scientific">Mycena pura</name>
    <dbReference type="NCBI Taxonomy" id="153505"/>
    <lineage>
        <taxon>Eukaryota</taxon>
        <taxon>Fungi</taxon>
        <taxon>Dikarya</taxon>
        <taxon>Basidiomycota</taxon>
        <taxon>Agaricomycotina</taxon>
        <taxon>Agaricomycetes</taxon>
        <taxon>Agaricomycetidae</taxon>
        <taxon>Agaricales</taxon>
        <taxon>Marasmiineae</taxon>
        <taxon>Mycenaceae</taxon>
        <taxon>Mycena</taxon>
    </lineage>
</organism>